<dbReference type="AlphaFoldDB" id="A0ABC8K8M7"/>
<organism evidence="1 2">
    <name type="scientific">Eruca vesicaria subsp. sativa</name>
    <name type="common">Garden rocket</name>
    <name type="synonym">Eruca sativa</name>
    <dbReference type="NCBI Taxonomy" id="29727"/>
    <lineage>
        <taxon>Eukaryota</taxon>
        <taxon>Viridiplantae</taxon>
        <taxon>Streptophyta</taxon>
        <taxon>Embryophyta</taxon>
        <taxon>Tracheophyta</taxon>
        <taxon>Spermatophyta</taxon>
        <taxon>Magnoliopsida</taxon>
        <taxon>eudicotyledons</taxon>
        <taxon>Gunneridae</taxon>
        <taxon>Pentapetalae</taxon>
        <taxon>rosids</taxon>
        <taxon>malvids</taxon>
        <taxon>Brassicales</taxon>
        <taxon>Brassicaceae</taxon>
        <taxon>Brassiceae</taxon>
        <taxon>Eruca</taxon>
    </lineage>
</organism>
<reference evidence="1 2" key="1">
    <citation type="submission" date="2022-03" db="EMBL/GenBank/DDBJ databases">
        <authorList>
            <person name="Macdonald S."/>
            <person name="Ahmed S."/>
            <person name="Newling K."/>
        </authorList>
    </citation>
    <scope>NUCLEOTIDE SEQUENCE [LARGE SCALE GENOMIC DNA]</scope>
</reference>
<name>A0ABC8K8M7_ERUVS</name>
<accession>A0ABC8K8M7</accession>
<protein>
    <submittedName>
        <fullName evidence="1">Uncharacterized protein</fullName>
    </submittedName>
</protein>
<keyword evidence="2" id="KW-1185">Reference proteome</keyword>
<dbReference type="EMBL" id="CAKOAT010205599">
    <property type="protein sequence ID" value="CAH8355241.1"/>
    <property type="molecule type" value="Genomic_DNA"/>
</dbReference>
<proteinExistence type="predicted"/>
<evidence type="ECO:0000313" key="2">
    <source>
        <dbReference type="Proteomes" id="UP001642260"/>
    </source>
</evidence>
<evidence type="ECO:0000313" key="1">
    <source>
        <dbReference type="EMBL" id="CAH8355241.1"/>
    </source>
</evidence>
<comment type="caution">
    <text evidence="1">The sequence shown here is derived from an EMBL/GenBank/DDBJ whole genome shotgun (WGS) entry which is preliminary data.</text>
</comment>
<dbReference type="Proteomes" id="UP001642260">
    <property type="component" value="Unassembled WGS sequence"/>
</dbReference>
<gene>
    <name evidence="1" type="ORF">ERUC_LOCUS20996</name>
</gene>
<sequence length="86" mass="9914">MEEDDGMHMLPCPLPERIFAAGDEPIDVRVTPYHKRNRIKQIMNSLHPDEVEQIRVSLFGKLIEIADKPSFSKTFGRYIISKCLSN</sequence>
<feature type="non-terminal residue" evidence="1">
    <location>
        <position position="86"/>
    </location>
</feature>